<dbReference type="Gene3D" id="1.10.10.10">
    <property type="entry name" value="Winged helix-like DNA-binding domain superfamily/Winged helix DNA-binding domain"/>
    <property type="match status" value="1"/>
</dbReference>
<dbReference type="PROSITE" id="PS50042">
    <property type="entry name" value="CNMP_BINDING_3"/>
    <property type="match status" value="1"/>
</dbReference>
<dbReference type="InterPro" id="IPR036388">
    <property type="entry name" value="WH-like_DNA-bd_sf"/>
</dbReference>
<dbReference type="InterPro" id="IPR000595">
    <property type="entry name" value="cNMP-bd_dom"/>
</dbReference>
<feature type="domain" description="Cyclic nucleotide-binding" evidence="4">
    <location>
        <begin position="52"/>
        <end position="155"/>
    </location>
</feature>
<name>A0A0P9D671_9CHLR</name>
<comment type="caution">
    <text evidence="6">The sequence shown here is derived from an EMBL/GenBank/DDBJ whole genome shotgun (WGS) entry which is preliminary data.</text>
</comment>
<sequence>VVVQHRTDYSTPGGQVEIRLVLSYSMGTLKRHTGATCMAVVSDPAELTEIPLFRDLAPDDLARVNTILRRKTFPPGTNLISAEEPGEVVYIVYEGTVKVYVTQADGNDVIIAFGGPGDIEGEMSIIDSTIRSANIVTQEQTTVLWLDRLTFQECLRTMPQISFNLLRIMSDRLRLANERIQALCALDVYGRVARQLLAFSRQYSKPGQNGVLVIPVRLTQSDLAALVGATRERVNQVITSFKQRGLIEVGRNYHITILNPAALERHI</sequence>
<dbReference type="GO" id="GO:0003677">
    <property type="term" value="F:DNA binding"/>
    <property type="evidence" value="ECO:0007669"/>
    <property type="project" value="UniProtKB-KW"/>
</dbReference>
<dbReference type="InterPro" id="IPR012318">
    <property type="entry name" value="HTH_CRP"/>
</dbReference>
<dbReference type="Proteomes" id="UP000050509">
    <property type="component" value="Unassembled WGS sequence"/>
</dbReference>
<dbReference type="InterPro" id="IPR014710">
    <property type="entry name" value="RmlC-like_jellyroll"/>
</dbReference>
<evidence type="ECO:0000259" key="4">
    <source>
        <dbReference type="PROSITE" id="PS50042"/>
    </source>
</evidence>
<dbReference type="SUPFAM" id="SSF51206">
    <property type="entry name" value="cAMP-binding domain-like"/>
    <property type="match status" value="1"/>
</dbReference>
<dbReference type="Pfam" id="PF00027">
    <property type="entry name" value="cNMP_binding"/>
    <property type="match status" value="1"/>
</dbReference>
<proteinExistence type="predicted"/>
<keyword evidence="3" id="KW-0804">Transcription</keyword>
<evidence type="ECO:0008006" key="8">
    <source>
        <dbReference type="Google" id="ProtNLM"/>
    </source>
</evidence>
<evidence type="ECO:0000256" key="1">
    <source>
        <dbReference type="ARBA" id="ARBA00023015"/>
    </source>
</evidence>
<dbReference type="CDD" id="cd00038">
    <property type="entry name" value="CAP_ED"/>
    <property type="match status" value="1"/>
</dbReference>
<dbReference type="SMART" id="SM00100">
    <property type="entry name" value="cNMP"/>
    <property type="match status" value="1"/>
</dbReference>
<feature type="non-terminal residue" evidence="6">
    <location>
        <position position="267"/>
    </location>
</feature>
<dbReference type="GO" id="GO:0005829">
    <property type="term" value="C:cytosol"/>
    <property type="evidence" value="ECO:0007669"/>
    <property type="project" value="TreeGrafter"/>
</dbReference>
<keyword evidence="1" id="KW-0805">Transcription regulation</keyword>
<evidence type="ECO:0000259" key="5">
    <source>
        <dbReference type="PROSITE" id="PS51063"/>
    </source>
</evidence>
<dbReference type="PANTHER" id="PTHR24567:SF74">
    <property type="entry name" value="HTH-TYPE TRANSCRIPTIONAL REGULATOR ARCR"/>
    <property type="match status" value="1"/>
</dbReference>
<evidence type="ECO:0000256" key="3">
    <source>
        <dbReference type="ARBA" id="ARBA00023163"/>
    </source>
</evidence>
<dbReference type="Gene3D" id="2.60.120.10">
    <property type="entry name" value="Jelly Rolls"/>
    <property type="match status" value="1"/>
</dbReference>
<reference evidence="6 7" key="1">
    <citation type="submission" date="2015-09" db="EMBL/GenBank/DDBJ databases">
        <title>Draft genome sequence of Kouleothrix aurantiaca JCM 19913.</title>
        <authorList>
            <person name="Hemp J."/>
        </authorList>
    </citation>
    <scope>NUCLEOTIDE SEQUENCE [LARGE SCALE GENOMIC DNA]</scope>
    <source>
        <strain evidence="6 7">COM-B</strain>
    </source>
</reference>
<dbReference type="AlphaFoldDB" id="A0A0P9D671"/>
<dbReference type="InterPro" id="IPR036390">
    <property type="entry name" value="WH_DNA-bd_sf"/>
</dbReference>
<dbReference type="InterPro" id="IPR018490">
    <property type="entry name" value="cNMP-bd_dom_sf"/>
</dbReference>
<dbReference type="Pfam" id="PF13545">
    <property type="entry name" value="HTH_Crp_2"/>
    <property type="match status" value="1"/>
</dbReference>
<evidence type="ECO:0000313" key="6">
    <source>
        <dbReference type="EMBL" id="KPV48161.1"/>
    </source>
</evidence>
<keyword evidence="7" id="KW-1185">Reference proteome</keyword>
<evidence type="ECO:0000256" key="2">
    <source>
        <dbReference type="ARBA" id="ARBA00023125"/>
    </source>
</evidence>
<dbReference type="PANTHER" id="PTHR24567">
    <property type="entry name" value="CRP FAMILY TRANSCRIPTIONAL REGULATORY PROTEIN"/>
    <property type="match status" value="1"/>
</dbReference>
<organism evidence="6 7">
    <name type="scientific">Kouleothrix aurantiaca</name>
    <dbReference type="NCBI Taxonomy" id="186479"/>
    <lineage>
        <taxon>Bacteria</taxon>
        <taxon>Bacillati</taxon>
        <taxon>Chloroflexota</taxon>
        <taxon>Chloroflexia</taxon>
        <taxon>Chloroflexales</taxon>
        <taxon>Roseiflexineae</taxon>
        <taxon>Roseiflexaceae</taxon>
        <taxon>Kouleothrix</taxon>
    </lineage>
</organism>
<feature type="domain" description="HTH crp-type" evidence="5">
    <location>
        <begin position="186"/>
        <end position="261"/>
    </location>
</feature>
<dbReference type="InterPro" id="IPR050397">
    <property type="entry name" value="Env_Response_Regulators"/>
</dbReference>
<feature type="non-terminal residue" evidence="6">
    <location>
        <position position="1"/>
    </location>
</feature>
<dbReference type="SMART" id="SM00419">
    <property type="entry name" value="HTH_CRP"/>
    <property type="match status" value="1"/>
</dbReference>
<dbReference type="GO" id="GO:0003700">
    <property type="term" value="F:DNA-binding transcription factor activity"/>
    <property type="evidence" value="ECO:0007669"/>
    <property type="project" value="TreeGrafter"/>
</dbReference>
<evidence type="ECO:0000313" key="7">
    <source>
        <dbReference type="Proteomes" id="UP000050509"/>
    </source>
</evidence>
<accession>A0A0P9D671</accession>
<dbReference type="SUPFAM" id="SSF46785">
    <property type="entry name" value="Winged helix' DNA-binding domain"/>
    <property type="match status" value="1"/>
</dbReference>
<dbReference type="PROSITE" id="PS51063">
    <property type="entry name" value="HTH_CRP_2"/>
    <property type="match status" value="1"/>
</dbReference>
<dbReference type="EMBL" id="LJCR01002886">
    <property type="protein sequence ID" value="KPV48161.1"/>
    <property type="molecule type" value="Genomic_DNA"/>
</dbReference>
<keyword evidence="2" id="KW-0238">DNA-binding</keyword>
<protein>
    <recommendedName>
        <fullName evidence="8">Crp/Fnr family transcriptional regulator</fullName>
    </recommendedName>
</protein>
<gene>
    <name evidence="6" type="ORF">SE17_39545</name>
</gene>